<dbReference type="InterPro" id="IPR017981">
    <property type="entry name" value="GPCR_2-like_7TM"/>
</dbReference>
<feature type="transmembrane region" description="Helical" evidence="5">
    <location>
        <begin position="321"/>
        <end position="343"/>
    </location>
</feature>
<feature type="signal peptide" evidence="6">
    <location>
        <begin position="1"/>
        <end position="18"/>
    </location>
</feature>
<feature type="transmembrane region" description="Helical" evidence="5">
    <location>
        <begin position="494"/>
        <end position="516"/>
    </location>
</feature>
<dbReference type="PROSITE" id="PS50261">
    <property type="entry name" value="G_PROTEIN_RECEP_F2_4"/>
    <property type="match status" value="1"/>
</dbReference>
<proteinExistence type="predicted"/>
<keyword evidence="9" id="KW-1185">Reference proteome</keyword>
<dbReference type="GO" id="GO:0016020">
    <property type="term" value="C:membrane"/>
    <property type="evidence" value="ECO:0007669"/>
    <property type="project" value="UniProtKB-SubCell"/>
</dbReference>
<evidence type="ECO:0000313" key="9">
    <source>
        <dbReference type="Proteomes" id="UP000708208"/>
    </source>
</evidence>
<evidence type="ECO:0000256" key="1">
    <source>
        <dbReference type="ARBA" id="ARBA00004141"/>
    </source>
</evidence>
<evidence type="ECO:0000313" key="8">
    <source>
        <dbReference type="EMBL" id="CAG7729432.1"/>
    </source>
</evidence>
<feature type="transmembrane region" description="Helical" evidence="5">
    <location>
        <begin position="355"/>
        <end position="378"/>
    </location>
</feature>
<feature type="transmembrane region" description="Helical" evidence="5">
    <location>
        <begin position="286"/>
        <end position="309"/>
    </location>
</feature>
<organism evidence="8 9">
    <name type="scientific">Allacma fusca</name>
    <dbReference type="NCBI Taxonomy" id="39272"/>
    <lineage>
        <taxon>Eukaryota</taxon>
        <taxon>Metazoa</taxon>
        <taxon>Ecdysozoa</taxon>
        <taxon>Arthropoda</taxon>
        <taxon>Hexapoda</taxon>
        <taxon>Collembola</taxon>
        <taxon>Symphypleona</taxon>
        <taxon>Sminthuridae</taxon>
        <taxon>Allacma</taxon>
    </lineage>
</organism>
<protein>
    <recommendedName>
        <fullName evidence="7">G-protein coupled receptors family 2 profile 2 domain-containing protein</fullName>
    </recommendedName>
</protein>
<evidence type="ECO:0000256" key="2">
    <source>
        <dbReference type="ARBA" id="ARBA00022692"/>
    </source>
</evidence>
<keyword evidence="2 5" id="KW-0812">Transmembrane</keyword>
<feature type="transmembrane region" description="Helical" evidence="5">
    <location>
        <begin position="447"/>
        <end position="474"/>
    </location>
</feature>
<feature type="transmembrane region" description="Helical" evidence="5">
    <location>
        <begin position="398"/>
        <end position="419"/>
    </location>
</feature>
<keyword evidence="6" id="KW-0732">Signal</keyword>
<dbReference type="AlphaFoldDB" id="A0A8J2JZJ3"/>
<gene>
    <name evidence="8" type="ORF">AFUS01_LOCUS18147</name>
</gene>
<dbReference type="InterPro" id="IPR000832">
    <property type="entry name" value="GPCR_2_secretin-like"/>
</dbReference>
<feature type="transmembrane region" description="Helical" evidence="5">
    <location>
        <begin position="522"/>
        <end position="544"/>
    </location>
</feature>
<evidence type="ECO:0000256" key="5">
    <source>
        <dbReference type="SAM" id="Phobius"/>
    </source>
</evidence>
<feature type="chain" id="PRO_5035237349" description="G-protein coupled receptors family 2 profile 2 domain-containing protein" evidence="6">
    <location>
        <begin position="19"/>
        <end position="599"/>
    </location>
</feature>
<keyword evidence="4 5" id="KW-0472">Membrane</keyword>
<evidence type="ECO:0000259" key="7">
    <source>
        <dbReference type="PROSITE" id="PS50261"/>
    </source>
</evidence>
<sequence>MFSIVLILQFAFSQSVKVQTVEPKPTLFKCSFGQVLEDEVLSIPWNLVNSVADQPINTFELFNLTQGGPQQCSGDQIEHNVPILHNGNDSSELSEYFWAQNGYFETYKNAFHPNSYCISNITMDEIQVQTCNPNCDDTASGFACVTKCCPFGRILTADLETDSGFPVCTYPIQTDQFHDWSPSFYNRSLLKVHYNVFNIWQHCEFSTAVLTPNERGRPFKYARIRLHQDGSVQTQVSGNHKWETRTTVDTYCVDAFESEHADDDFDEDDLAVLICTRNKPREPADYIYFPVLVVSSIFAASTVVVYLLIWDTQNLHGWTVATFASCSFAFLALTAIEHAVGLWRGISFGTTVCKIFAIGGHFFYVGMFAWSTVLAFDLWSAVRMMGPINRVKQGFTQWLFYASFGFGAPAVVVGIGYGIESFYDEMDDTVYRPQYGRTRCGLDSSSIIYYTLFPCLILYILNIIIAAMMGSTLWKFRQVRNTVKSGAGNRKSTATLYVKLFILMGLSWGFEFISYLDKSNSWIWICFDVLNLLQAVGVFIIFVCKAEVKQQLSKKYGLFRACFGLVGQNLGKPQPTERSISLRATYLESRMSHRNTAYS</sequence>
<accession>A0A8J2JZJ3</accession>
<evidence type="ECO:0000256" key="4">
    <source>
        <dbReference type="ARBA" id="ARBA00023136"/>
    </source>
</evidence>
<dbReference type="InterPro" id="IPR052808">
    <property type="entry name" value="GPCR_Mth-like"/>
</dbReference>
<dbReference type="Proteomes" id="UP000708208">
    <property type="component" value="Unassembled WGS sequence"/>
</dbReference>
<dbReference type="PANTHER" id="PTHR46953:SF1">
    <property type="entry name" value="G-PROTEIN COUPLED RECEPTOR MTH-LIKE 1-RELATED"/>
    <property type="match status" value="1"/>
</dbReference>
<feature type="domain" description="G-protein coupled receptors family 2 profile 2" evidence="7">
    <location>
        <begin position="284"/>
        <end position="546"/>
    </location>
</feature>
<evidence type="ECO:0000256" key="3">
    <source>
        <dbReference type="ARBA" id="ARBA00022989"/>
    </source>
</evidence>
<dbReference type="PANTHER" id="PTHR46953">
    <property type="entry name" value="G-PROTEIN COUPLED RECEPTOR MTH-LIKE 1-RELATED"/>
    <property type="match status" value="1"/>
</dbReference>
<comment type="subcellular location">
    <subcellularLocation>
        <location evidence="1">Membrane</location>
        <topology evidence="1">Multi-pass membrane protein</topology>
    </subcellularLocation>
</comment>
<comment type="caution">
    <text evidence="8">The sequence shown here is derived from an EMBL/GenBank/DDBJ whole genome shotgun (WGS) entry which is preliminary data.</text>
</comment>
<keyword evidence="3 5" id="KW-1133">Transmembrane helix</keyword>
<dbReference type="Pfam" id="PF00002">
    <property type="entry name" value="7tm_2"/>
    <property type="match status" value="1"/>
</dbReference>
<dbReference type="GO" id="GO:0007166">
    <property type="term" value="P:cell surface receptor signaling pathway"/>
    <property type="evidence" value="ECO:0007669"/>
    <property type="project" value="InterPro"/>
</dbReference>
<dbReference type="CDD" id="cd15039">
    <property type="entry name" value="7tmB3_Methuselah-like"/>
    <property type="match status" value="1"/>
</dbReference>
<name>A0A8J2JZJ3_9HEXA</name>
<dbReference type="OrthoDB" id="6134459at2759"/>
<reference evidence="8" key="1">
    <citation type="submission" date="2021-06" db="EMBL/GenBank/DDBJ databases">
        <authorList>
            <person name="Hodson N. C."/>
            <person name="Mongue J. A."/>
            <person name="Jaron S. K."/>
        </authorList>
    </citation>
    <scope>NUCLEOTIDE SEQUENCE</scope>
</reference>
<dbReference type="GO" id="GO:0004930">
    <property type="term" value="F:G protein-coupled receptor activity"/>
    <property type="evidence" value="ECO:0007669"/>
    <property type="project" value="InterPro"/>
</dbReference>
<dbReference type="EMBL" id="CAJVCH010178314">
    <property type="protein sequence ID" value="CAG7729432.1"/>
    <property type="molecule type" value="Genomic_DNA"/>
</dbReference>
<evidence type="ECO:0000256" key="6">
    <source>
        <dbReference type="SAM" id="SignalP"/>
    </source>
</evidence>